<dbReference type="Pfam" id="PF04923">
    <property type="entry name" value="Ninjurin"/>
    <property type="match status" value="1"/>
</dbReference>
<feature type="transmembrane region" description="Helical" evidence="7">
    <location>
        <begin position="98"/>
        <end position="117"/>
    </location>
</feature>
<keyword evidence="4" id="KW-0130">Cell adhesion</keyword>
<sequence>MDIRGSQTIASGMDVNLYATKKSVSQGLMAIALITANASQLKYVLKDGDDSRFYFVNVTFVGISIALQLIVSVLLIFNTRYNINLVGDQSRAELMNNLTTIGIFLITVLNVLVSAFGSSPR</sequence>
<protein>
    <recommendedName>
        <fullName evidence="10">Ninjurin-2</fullName>
    </recommendedName>
</protein>
<evidence type="ECO:0000313" key="9">
    <source>
        <dbReference type="Proteomes" id="UP000827092"/>
    </source>
</evidence>
<organism evidence="8 9">
    <name type="scientific">Oedothorax gibbosus</name>
    <dbReference type="NCBI Taxonomy" id="931172"/>
    <lineage>
        <taxon>Eukaryota</taxon>
        <taxon>Metazoa</taxon>
        <taxon>Ecdysozoa</taxon>
        <taxon>Arthropoda</taxon>
        <taxon>Chelicerata</taxon>
        <taxon>Arachnida</taxon>
        <taxon>Araneae</taxon>
        <taxon>Araneomorphae</taxon>
        <taxon>Entelegynae</taxon>
        <taxon>Araneoidea</taxon>
        <taxon>Linyphiidae</taxon>
        <taxon>Erigoninae</taxon>
        <taxon>Oedothorax</taxon>
    </lineage>
</organism>
<comment type="caution">
    <text evidence="8">The sequence shown here is derived from an EMBL/GenBank/DDBJ whole genome shotgun (WGS) entry which is preliminary data.</text>
</comment>
<reference evidence="8 9" key="1">
    <citation type="journal article" date="2022" name="Nat. Ecol. Evol.">
        <title>A masculinizing supergene underlies an exaggerated male reproductive morph in a spider.</title>
        <authorList>
            <person name="Hendrickx F."/>
            <person name="De Corte Z."/>
            <person name="Sonet G."/>
            <person name="Van Belleghem S.M."/>
            <person name="Kostlbacher S."/>
            <person name="Vangestel C."/>
        </authorList>
    </citation>
    <scope>NUCLEOTIDE SEQUENCE [LARGE SCALE GENOMIC DNA]</scope>
    <source>
        <strain evidence="8">W744_W776</strain>
    </source>
</reference>
<keyword evidence="5 7" id="KW-1133">Transmembrane helix</keyword>
<proteinExistence type="inferred from homology"/>
<evidence type="ECO:0000256" key="6">
    <source>
        <dbReference type="ARBA" id="ARBA00023136"/>
    </source>
</evidence>
<evidence type="ECO:0000313" key="8">
    <source>
        <dbReference type="EMBL" id="KAG8197088.1"/>
    </source>
</evidence>
<evidence type="ECO:0000256" key="7">
    <source>
        <dbReference type="SAM" id="Phobius"/>
    </source>
</evidence>
<keyword evidence="6 7" id="KW-0472">Membrane</keyword>
<feature type="transmembrane region" description="Helical" evidence="7">
    <location>
        <begin position="53"/>
        <end position="77"/>
    </location>
</feature>
<evidence type="ECO:0008006" key="10">
    <source>
        <dbReference type="Google" id="ProtNLM"/>
    </source>
</evidence>
<evidence type="ECO:0000256" key="2">
    <source>
        <dbReference type="ARBA" id="ARBA00008141"/>
    </source>
</evidence>
<evidence type="ECO:0000256" key="1">
    <source>
        <dbReference type="ARBA" id="ARBA00004141"/>
    </source>
</evidence>
<evidence type="ECO:0000256" key="5">
    <source>
        <dbReference type="ARBA" id="ARBA00022989"/>
    </source>
</evidence>
<comment type="similarity">
    <text evidence="2">Belongs to the ninjurin family.</text>
</comment>
<dbReference type="InterPro" id="IPR007007">
    <property type="entry name" value="Ninjurin"/>
</dbReference>
<dbReference type="GO" id="GO:0007155">
    <property type="term" value="P:cell adhesion"/>
    <property type="evidence" value="ECO:0007669"/>
    <property type="project" value="UniProtKB-KW"/>
</dbReference>
<dbReference type="GO" id="GO:0016020">
    <property type="term" value="C:membrane"/>
    <property type="evidence" value="ECO:0007669"/>
    <property type="project" value="UniProtKB-SubCell"/>
</dbReference>
<keyword evidence="3 7" id="KW-0812">Transmembrane</keyword>
<dbReference type="PANTHER" id="PTHR12316">
    <property type="entry name" value="NINJURIN-RELATED"/>
    <property type="match status" value="1"/>
</dbReference>
<dbReference type="EMBL" id="JAFNEN010000059">
    <property type="protein sequence ID" value="KAG8197088.1"/>
    <property type="molecule type" value="Genomic_DNA"/>
</dbReference>
<gene>
    <name evidence="8" type="ORF">JTE90_004353</name>
</gene>
<keyword evidence="9" id="KW-1185">Reference proteome</keyword>
<accession>A0AAV6VMY5</accession>
<evidence type="ECO:0000256" key="3">
    <source>
        <dbReference type="ARBA" id="ARBA00022692"/>
    </source>
</evidence>
<dbReference type="AlphaFoldDB" id="A0AAV6VMY5"/>
<comment type="subcellular location">
    <subcellularLocation>
        <location evidence="1">Membrane</location>
        <topology evidence="1">Multi-pass membrane protein</topology>
    </subcellularLocation>
</comment>
<dbReference type="GO" id="GO:0042246">
    <property type="term" value="P:tissue regeneration"/>
    <property type="evidence" value="ECO:0007669"/>
    <property type="project" value="InterPro"/>
</dbReference>
<evidence type="ECO:0000256" key="4">
    <source>
        <dbReference type="ARBA" id="ARBA00022889"/>
    </source>
</evidence>
<dbReference type="Proteomes" id="UP000827092">
    <property type="component" value="Unassembled WGS sequence"/>
</dbReference>
<dbReference type="PANTHER" id="PTHR12316:SF17">
    <property type="entry name" value="NINJURIN C, ISOFORM D"/>
    <property type="match status" value="1"/>
</dbReference>
<name>A0AAV6VMY5_9ARAC</name>